<reference evidence="2" key="1">
    <citation type="submission" date="2020-11" db="EMBL/GenBank/DDBJ databases">
        <authorList>
            <consortium name="DOE Joint Genome Institute"/>
            <person name="Ahrendt S."/>
            <person name="Riley R."/>
            <person name="Andreopoulos W."/>
            <person name="Labutti K."/>
            <person name="Pangilinan J."/>
            <person name="Ruiz-Duenas F.J."/>
            <person name="Barrasa J.M."/>
            <person name="Sanchez-Garcia M."/>
            <person name="Camarero S."/>
            <person name="Miyauchi S."/>
            <person name="Serrano A."/>
            <person name="Linde D."/>
            <person name="Babiker R."/>
            <person name="Drula E."/>
            <person name="Ayuso-Fernandez I."/>
            <person name="Pacheco R."/>
            <person name="Padilla G."/>
            <person name="Ferreira P."/>
            <person name="Barriuso J."/>
            <person name="Kellner H."/>
            <person name="Castanera R."/>
            <person name="Alfaro M."/>
            <person name="Ramirez L."/>
            <person name="Pisabarro A.G."/>
            <person name="Kuo A."/>
            <person name="Tritt A."/>
            <person name="Lipzen A."/>
            <person name="He G."/>
            <person name="Yan M."/>
            <person name="Ng V."/>
            <person name="Cullen D."/>
            <person name="Martin F."/>
            <person name="Rosso M.-N."/>
            <person name="Henrissat B."/>
            <person name="Hibbett D."/>
            <person name="Martinez A.T."/>
            <person name="Grigoriev I.V."/>
        </authorList>
    </citation>
    <scope>NUCLEOTIDE SEQUENCE</scope>
    <source>
        <strain evidence="2">CIRM-BRFM 674</strain>
    </source>
</reference>
<keyword evidence="1" id="KW-1133">Transmembrane helix</keyword>
<keyword evidence="3" id="KW-1185">Reference proteome</keyword>
<keyword evidence="1" id="KW-0812">Transmembrane</keyword>
<keyword evidence="1" id="KW-0472">Membrane</keyword>
<feature type="transmembrane region" description="Helical" evidence="1">
    <location>
        <begin position="6"/>
        <end position="27"/>
    </location>
</feature>
<evidence type="ECO:0000313" key="2">
    <source>
        <dbReference type="EMBL" id="KAF9481836.1"/>
    </source>
</evidence>
<dbReference type="EMBL" id="MU155173">
    <property type="protein sequence ID" value="KAF9481836.1"/>
    <property type="molecule type" value="Genomic_DNA"/>
</dbReference>
<gene>
    <name evidence="2" type="ORF">BDN70DRAFT_499068</name>
</gene>
<organism evidence="2 3">
    <name type="scientific">Pholiota conissans</name>
    <dbReference type="NCBI Taxonomy" id="109636"/>
    <lineage>
        <taxon>Eukaryota</taxon>
        <taxon>Fungi</taxon>
        <taxon>Dikarya</taxon>
        <taxon>Basidiomycota</taxon>
        <taxon>Agaricomycotina</taxon>
        <taxon>Agaricomycetes</taxon>
        <taxon>Agaricomycetidae</taxon>
        <taxon>Agaricales</taxon>
        <taxon>Agaricineae</taxon>
        <taxon>Strophariaceae</taxon>
        <taxon>Pholiota</taxon>
    </lineage>
</organism>
<dbReference type="AlphaFoldDB" id="A0A9P6CVK2"/>
<name>A0A9P6CVK2_9AGAR</name>
<evidence type="ECO:0000313" key="3">
    <source>
        <dbReference type="Proteomes" id="UP000807469"/>
    </source>
</evidence>
<evidence type="ECO:0000256" key="1">
    <source>
        <dbReference type="SAM" id="Phobius"/>
    </source>
</evidence>
<sequence>MQNLGMITKGVAAAFESLFSSGFLAFLPKKYSIRMADFTRTVSVSTKSHPFLYVWCHTSLVPASFILIAAHILGNVQSMEP</sequence>
<comment type="caution">
    <text evidence="2">The sequence shown here is derived from an EMBL/GenBank/DDBJ whole genome shotgun (WGS) entry which is preliminary data.</text>
</comment>
<dbReference type="Proteomes" id="UP000807469">
    <property type="component" value="Unassembled WGS sequence"/>
</dbReference>
<feature type="transmembrane region" description="Helical" evidence="1">
    <location>
        <begin position="52"/>
        <end position="73"/>
    </location>
</feature>
<accession>A0A9P6CVK2</accession>
<proteinExistence type="predicted"/>
<protein>
    <submittedName>
        <fullName evidence="2">Uncharacterized protein</fullName>
    </submittedName>
</protein>